<protein>
    <submittedName>
        <fullName evidence="1">Uncharacterized protein</fullName>
    </submittedName>
</protein>
<sequence>MAAASFVNPFTEQFAFATSLDARRKLVASELVAGTTDHYIYNALVDLQLLQECHDARVATGTSTVDPTPEEQTALKSLRSLLETPPTSFRPYAPGWEEISRKFHLFNYAYDPQSTLEYLKKELGLSFDHFPAPVDDEEHDLSVSSSILDPALIDTATLLRNQIPLLAQESTYNSTIEEFEESLVLRHLWPATATMDSVSLRSYMDSLLRDRPHPRLSNLTARLHDAIVKFSRTEVPTATELPGHSLITAQILKNLPLSHLLELRTLLPVITENSDYVLAVLRKLAPRIDACLMQRYDTSSLLKDRESGALDQAEQERFLRMALEFVETLSQTYLDLRFTILHAWLKFGMERNVWHEEEFLRYVRIPKHTSWYSVTVLPTNIIPSDYVTFGRTFDVPFIRPVSSAADQILMTEFLTHHFLQYRSYEAFVGILDLEAYLKPLFARTMIMARIGNAADWYPLLGATGIQALSTNSELAFTPQSAHANLRFAPKDLVKLNLRLKNIRTLTIREFRVDTLAYYRQTQKEFDETIDLDGLTPARERVVEYGDKPSVERHEEAFEFGEVVEEEANVHVKVEGDVYQGLKGRGVWVVDFVGGRQNCRAVVRKGTLRYLVKDTVAGHLFTILDEAHRRVTKDCSIWIASKSYLVGTIASYASGDILLPYTTRENINEVILLTHSGFTALRHFHHKQERYGLGAGFYVNPEAIMKDKKAQIVVHPHLTINNQPAPLAILEAKSVQLTIESEDSDGVSSTRVIDEFVINEGECGLAEFRIPDKRGFTS</sequence>
<dbReference type="AlphaFoldDB" id="A0A433Q3M6"/>
<accession>A0A433Q3M6</accession>
<reference evidence="1 2" key="1">
    <citation type="journal article" date="2018" name="New Phytol.">
        <title>Phylogenomics of Endogonaceae and evolution of mycorrhizas within Mucoromycota.</title>
        <authorList>
            <person name="Chang Y."/>
            <person name="Desiro A."/>
            <person name="Na H."/>
            <person name="Sandor L."/>
            <person name="Lipzen A."/>
            <person name="Clum A."/>
            <person name="Barry K."/>
            <person name="Grigoriev I.V."/>
            <person name="Martin F.M."/>
            <person name="Stajich J.E."/>
            <person name="Smith M.E."/>
            <person name="Bonito G."/>
            <person name="Spatafora J.W."/>
        </authorList>
    </citation>
    <scope>NUCLEOTIDE SEQUENCE [LARGE SCALE GENOMIC DNA]</scope>
    <source>
        <strain evidence="1 2">AD002</strain>
    </source>
</reference>
<gene>
    <name evidence="1" type="ORF">BC938DRAFT_473603</name>
</gene>
<organism evidence="1 2">
    <name type="scientific">Jimgerdemannia flammicorona</name>
    <dbReference type="NCBI Taxonomy" id="994334"/>
    <lineage>
        <taxon>Eukaryota</taxon>
        <taxon>Fungi</taxon>
        <taxon>Fungi incertae sedis</taxon>
        <taxon>Mucoromycota</taxon>
        <taxon>Mucoromycotina</taxon>
        <taxon>Endogonomycetes</taxon>
        <taxon>Endogonales</taxon>
        <taxon>Endogonaceae</taxon>
        <taxon>Jimgerdemannia</taxon>
    </lineage>
</organism>
<name>A0A433Q3M6_9FUNG</name>
<dbReference type="EMBL" id="RBNJ01016083">
    <property type="protein sequence ID" value="RUS24421.1"/>
    <property type="molecule type" value="Genomic_DNA"/>
</dbReference>
<proteinExistence type="predicted"/>
<keyword evidence="2" id="KW-1185">Reference proteome</keyword>
<evidence type="ECO:0000313" key="1">
    <source>
        <dbReference type="EMBL" id="RUS24421.1"/>
    </source>
</evidence>
<dbReference type="Proteomes" id="UP000274822">
    <property type="component" value="Unassembled WGS sequence"/>
</dbReference>
<evidence type="ECO:0000313" key="2">
    <source>
        <dbReference type="Proteomes" id="UP000274822"/>
    </source>
</evidence>
<comment type="caution">
    <text evidence="1">The sequence shown here is derived from an EMBL/GenBank/DDBJ whole genome shotgun (WGS) entry which is preliminary data.</text>
</comment>